<dbReference type="PROSITE" id="PS50801">
    <property type="entry name" value="STAS"/>
    <property type="match status" value="1"/>
</dbReference>
<accession>A0A1M7UV38</accession>
<evidence type="ECO:0000259" key="1">
    <source>
        <dbReference type="PROSITE" id="PS50801"/>
    </source>
</evidence>
<dbReference type="RefSeq" id="WP_175561431.1">
    <property type="nucleotide sequence ID" value="NZ_FRDM01000031.1"/>
</dbReference>
<proteinExistence type="predicted"/>
<evidence type="ECO:0000313" key="2">
    <source>
        <dbReference type="EMBL" id="SHN86829.1"/>
    </source>
</evidence>
<dbReference type="EMBL" id="FRDM01000031">
    <property type="protein sequence ID" value="SHN86829.1"/>
    <property type="molecule type" value="Genomic_DNA"/>
</dbReference>
<protein>
    <recommendedName>
        <fullName evidence="1">STAS domain-containing protein</fullName>
    </recommendedName>
</protein>
<gene>
    <name evidence="2" type="ORF">SAMN05660350_04010</name>
</gene>
<evidence type="ECO:0000313" key="3">
    <source>
        <dbReference type="Proteomes" id="UP000184428"/>
    </source>
</evidence>
<feature type="domain" description="STAS" evidence="1">
    <location>
        <begin position="1"/>
        <end position="52"/>
    </location>
</feature>
<dbReference type="InterPro" id="IPR002645">
    <property type="entry name" value="STAS_dom"/>
</dbReference>
<name>A0A1M7UV38_9ACTN</name>
<reference evidence="2 3" key="1">
    <citation type="submission" date="2016-12" db="EMBL/GenBank/DDBJ databases">
        <authorList>
            <person name="Song W.-J."/>
            <person name="Kurnit D.M."/>
        </authorList>
    </citation>
    <scope>NUCLEOTIDE SEQUENCE [LARGE SCALE GENOMIC DNA]</scope>
    <source>
        <strain evidence="2 3">DSM 43162</strain>
    </source>
</reference>
<dbReference type="Proteomes" id="UP000184428">
    <property type="component" value="Unassembled WGS sequence"/>
</dbReference>
<sequence length="52" mass="5613">MWGTADQLRGAGHARVVLDLRGGGTADVERLAVLGELHRDFRVDGGELLIRS</sequence>
<dbReference type="AlphaFoldDB" id="A0A1M7UV38"/>
<organism evidence="2 3">
    <name type="scientific">Geodermatophilus obscurus</name>
    <dbReference type="NCBI Taxonomy" id="1861"/>
    <lineage>
        <taxon>Bacteria</taxon>
        <taxon>Bacillati</taxon>
        <taxon>Actinomycetota</taxon>
        <taxon>Actinomycetes</taxon>
        <taxon>Geodermatophilales</taxon>
        <taxon>Geodermatophilaceae</taxon>
        <taxon>Geodermatophilus</taxon>
    </lineage>
</organism>